<dbReference type="EMBL" id="FNUL01000008">
    <property type="protein sequence ID" value="SEF78725.1"/>
    <property type="molecule type" value="Genomic_DNA"/>
</dbReference>
<evidence type="ECO:0000256" key="8">
    <source>
        <dbReference type="ARBA" id="ARBA00048679"/>
    </source>
</evidence>
<keyword evidence="15" id="KW-1185">Reference proteome</keyword>
<dbReference type="PROSITE" id="PS50011">
    <property type="entry name" value="PROTEIN_KINASE_DOM"/>
    <property type="match status" value="1"/>
</dbReference>
<dbReference type="SUPFAM" id="SSF56112">
    <property type="entry name" value="Protein kinase-like (PK-like)"/>
    <property type="match status" value="1"/>
</dbReference>
<sequence length="611" mass="64488">MLRKGQFLADRYEILEQIGAGGMADVYKAKCHKLNRFVAIKVMKKEFSDDKTFVAKFRAEAQSAAGLTHSNIVSVYDVGDEDGIYYIVMELVEGITLKKYIEKRGRIPFKEAASIAIQVVNGMEAAHKAGVVHRDIKPQNIIISKDGKVKVTDFGIAKVSSNTTINSSQTMGSVHYISPEQARGGYSDARTDIYSMGITIFEMLTGTVPFDADNSVTVAVKHIQDKIPLASTLAEGIPVSIDKIVAKCTEKKPDRRYQSAEELLADLKKSLVMPDVDFVKMAPVMEDEMSKKEENEELNEDLDVLDDDNEETLENLDDEDGVLDDEDDDEDDIDDESNEKLDKIMKYIGIGIAAIILIITVFVILKLVGCGSSSTETETETTTVSEDDSSLVSVPDVTGKSKEKAIESLNEVGLGYSIVTQSSSTVKEGYVISQGTTAGSKVSANTRIVLTVSKGTETETVTVTNVKGMTEEQATETLENLGFEVEVDYAYSTTVDFGYVISYSPTGSAEKGSTITIKVSRGSSETETETGTGEGTGSGTGTGTGTGSGTGTSSGSGTSSGTGTGTGTGSGTGTGTGSGTGSSSGSGTSSGTGTNTGTEAESTTEATTASN</sequence>
<feature type="transmembrane region" description="Helical" evidence="11">
    <location>
        <begin position="347"/>
        <end position="368"/>
    </location>
</feature>
<evidence type="ECO:0000256" key="11">
    <source>
        <dbReference type="SAM" id="Phobius"/>
    </source>
</evidence>
<dbReference type="NCBIfam" id="NF033483">
    <property type="entry name" value="PknB_PASTA_kin"/>
    <property type="match status" value="1"/>
</dbReference>
<evidence type="ECO:0000259" key="13">
    <source>
        <dbReference type="PROSITE" id="PS51178"/>
    </source>
</evidence>
<accession>A0A1H5UUI0</accession>
<evidence type="ECO:0000256" key="5">
    <source>
        <dbReference type="ARBA" id="ARBA00022777"/>
    </source>
</evidence>
<dbReference type="EC" id="2.7.11.1" evidence="1"/>
<evidence type="ECO:0000256" key="4">
    <source>
        <dbReference type="ARBA" id="ARBA00022741"/>
    </source>
</evidence>
<evidence type="ECO:0000256" key="6">
    <source>
        <dbReference type="ARBA" id="ARBA00022840"/>
    </source>
</evidence>
<dbReference type="STRING" id="1410661.GCA_000702205_01533"/>
<dbReference type="Gene3D" id="3.30.200.20">
    <property type="entry name" value="Phosphorylase Kinase, domain 1"/>
    <property type="match status" value="1"/>
</dbReference>
<evidence type="ECO:0000256" key="1">
    <source>
        <dbReference type="ARBA" id="ARBA00012513"/>
    </source>
</evidence>
<keyword evidence="5 14" id="KW-0418">Kinase</keyword>
<keyword evidence="2 14" id="KW-0723">Serine/threonine-protein kinase</keyword>
<organism evidence="14 15">
    <name type="scientific">Lachnospira multipara</name>
    <dbReference type="NCBI Taxonomy" id="28051"/>
    <lineage>
        <taxon>Bacteria</taxon>
        <taxon>Bacillati</taxon>
        <taxon>Bacillota</taxon>
        <taxon>Clostridia</taxon>
        <taxon>Lachnospirales</taxon>
        <taxon>Lachnospiraceae</taxon>
        <taxon>Lachnospira</taxon>
    </lineage>
</organism>
<dbReference type="Pfam" id="PF03793">
    <property type="entry name" value="PASTA"/>
    <property type="match status" value="2"/>
</dbReference>
<protein>
    <recommendedName>
        <fullName evidence="1">non-specific serine/threonine protein kinase</fullName>
        <ecNumber evidence="1">2.7.11.1</ecNumber>
    </recommendedName>
</protein>
<feature type="compositionally biased region" description="Low complexity" evidence="10">
    <location>
        <begin position="522"/>
        <end position="531"/>
    </location>
</feature>
<feature type="domain" description="PASTA" evidence="13">
    <location>
        <begin position="457"/>
        <end position="521"/>
    </location>
</feature>
<keyword evidence="4 9" id="KW-0547">Nucleotide-binding</keyword>
<reference evidence="14 15" key="1">
    <citation type="submission" date="2016-10" db="EMBL/GenBank/DDBJ databases">
        <authorList>
            <person name="de Groot N.N."/>
        </authorList>
    </citation>
    <scope>NUCLEOTIDE SEQUENCE [LARGE SCALE GENOMIC DNA]</scope>
    <source>
        <strain evidence="14 15">D15d</strain>
    </source>
</reference>
<name>A0A1H5UUI0_9FIRM</name>
<dbReference type="PROSITE" id="PS00107">
    <property type="entry name" value="PROTEIN_KINASE_ATP"/>
    <property type="match status" value="1"/>
</dbReference>
<keyword evidence="11" id="KW-0472">Membrane</keyword>
<feature type="compositionally biased region" description="Acidic residues" evidence="10">
    <location>
        <begin position="295"/>
        <end position="337"/>
    </location>
</feature>
<evidence type="ECO:0000259" key="12">
    <source>
        <dbReference type="PROSITE" id="PS50011"/>
    </source>
</evidence>
<gene>
    <name evidence="14" type="ORF">SAMN05216537_108124</name>
</gene>
<evidence type="ECO:0000313" key="14">
    <source>
        <dbReference type="EMBL" id="SEF78725.1"/>
    </source>
</evidence>
<keyword evidence="11" id="KW-0812">Transmembrane</keyword>
<evidence type="ECO:0000256" key="3">
    <source>
        <dbReference type="ARBA" id="ARBA00022679"/>
    </source>
</evidence>
<feature type="region of interest" description="Disordered" evidence="10">
    <location>
        <begin position="374"/>
        <end position="396"/>
    </location>
</feature>
<dbReference type="PANTHER" id="PTHR43289:SF34">
    <property type="entry name" value="SERINE_THREONINE-PROTEIN KINASE YBDM-RELATED"/>
    <property type="match status" value="1"/>
</dbReference>
<keyword evidence="3" id="KW-0808">Transferase</keyword>
<dbReference type="InterPro" id="IPR008271">
    <property type="entry name" value="Ser/Thr_kinase_AS"/>
</dbReference>
<feature type="binding site" evidence="9">
    <location>
        <position position="41"/>
    </location>
    <ligand>
        <name>ATP</name>
        <dbReference type="ChEBI" id="CHEBI:30616"/>
    </ligand>
</feature>
<dbReference type="InterPro" id="IPR017441">
    <property type="entry name" value="Protein_kinase_ATP_BS"/>
</dbReference>
<dbReference type="SUPFAM" id="SSF54184">
    <property type="entry name" value="Penicillin-binding protein 2x (pbp-2x), c-terminal domain"/>
    <property type="match status" value="1"/>
</dbReference>
<feature type="compositionally biased region" description="Low complexity" evidence="10">
    <location>
        <begin position="591"/>
        <end position="611"/>
    </location>
</feature>
<dbReference type="PROSITE" id="PS51178">
    <property type="entry name" value="PASTA"/>
    <property type="match status" value="2"/>
</dbReference>
<dbReference type="GO" id="GO:0005524">
    <property type="term" value="F:ATP binding"/>
    <property type="evidence" value="ECO:0007669"/>
    <property type="project" value="UniProtKB-UniRule"/>
</dbReference>
<keyword evidence="11" id="KW-1133">Transmembrane helix</keyword>
<dbReference type="Proteomes" id="UP000236726">
    <property type="component" value="Unassembled WGS sequence"/>
</dbReference>
<dbReference type="FunFam" id="3.30.200.20:FF:000035">
    <property type="entry name" value="Serine/threonine protein kinase Stk1"/>
    <property type="match status" value="1"/>
</dbReference>
<evidence type="ECO:0000256" key="2">
    <source>
        <dbReference type="ARBA" id="ARBA00022527"/>
    </source>
</evidence>
<evidence type="ECO:0000256" key="10">
    <source>
        <dbReference type="SAM" id="MobiDB-lite"/>
    </source>
</evidence>
<feature type="region of interest" description="Disordered" evidence="10">
    <location>
        <begin position="507"/>
        <end position="611"/>
    </location>
</feature>
<dbReference type="InterPro" id="IPR011009">
    <property type="entry name" value="Kinase-like_dom_sf"/>
</dbReference>
<dbReference type="PANTHER" id="PTHR43289">
    <property type="entry name" value="MITOGEN-ACTIVATED PROTEIN KINASE KINASE KINASE 20-RELATED"/>
    <property type="match status" value="1"/>
</dbReference>
<comment type="catalytic activity">
    <reaction evidence="7">
        <text>L-threonyl-[protein] + ATP = O-phospho-L-threonyl-[protein] + ADP + H(+)</text>
        <dbReference type="Rhea" id="RHEA:46608"/>
        <dbReference type="Rhea" id="RHEA-COMP:11060"/>
        <dbReference type="Rhea" id="RHEA-COMP:11605"/>
        <dbReference type="ChEBI" id="CHEBI:15378"/>
        <dbReference type="ChEBI" id="CHEBI:30013"/>
        <dbReference type="ChEBI" id="CHEBI:30616"/>
        <dbReference type="ChEBI" id="CHEBI:61977"/>
        <dbReference type="ChEBI" id="CHEBI:456216"/>
        <dbReference type="EC" id="2.7.11.1"/>
    </reaction>
</comment>
<feature type="domain" description="Protein kinase" evidence="12">
    <location>
        <begin position="12"/>
        <end position="272"/>
    </location>
</feature>
<dbReference type="PROSITE" id="PS00108">
    <property type="entry name" value="PROTEIN_KINASE_ST"/>
    <property type="match status" value="1"/>
</dbReference>
<keyword evidence="6 9" id="KW-0067">ATP-binding</keyword>
<evidence type="ECO:0000256" key="9">
    <source>
        <dbReference type="PROSITE-ProRule" id="PRU10141"/>
    </source>
</evidence>
<proteinExistence type="predicted"/>
<feature type="compositionally biased region" description="Gly residues" evidence="10">
    <location>
        <begin position="532"/>
        <end position="590"/>
    </location>
</feature>
<feature type="domain" description="PASTA" evidence="13">
    <location>
        <begin position="388"/>
        <end position="454"/>
    </location>
</feature>
<dbReference type="InterPro" id="IPR000719">
    <property type="entry name" value="Prot_kinase_dom"/>
</dbReference>
<comment type="catalytic activity">
    <reaction evidence="8">
        <text>L-seryl-[protein] + ATP = O-phospho-L-seryl-[protein] + ADP + H(+)</text>
        <dbReference type="Rhea" id="RHEA:17989"/>
        <dbReference type="Rhea" id="RHEA-COMP:9863"/>
        <dbReference type="Rhea" id="RHEA-COMP:11604"/>
        <dbReference type="ChEBI" id="CHEBI:15378"/>
        <dbReference type="ChEBI" id="CHEBI:29999"/>
        <dbReference type="ChEBI" id="CHEBI:30616"/>
        <dbReference type="ChEBI" id="CHEBI:83421"/>
        <dbReference type="ChEBI" id="CHEBI:456216"/>
        <dbReference type="EC" id="2.7.11.1"/>
    </reaction>
</comment>
<dbReference type="GO" id="GO:0004674">
    <property type="term" value="F:protein serine/threonine kinase activity"/>
    <property type="evidence" value="ECO:0007669"/>
    <property type="project" value="UniProtKB-KW"/>
</dbReference>
<dbReference type="CDD" id="cd14014">
    <property type="entry name" value="STKc_PknB_like"/>
    <property type="match status" value="1"/>
</dbReference>
<dbReference type="SMART" id="SM00740">
    <property type="entry name" value="PASTA"/>
    <property type="match status" value="2"/>
</dbReference>
<dbReference type="InterPro" id="IPR005543">
    <property type="entry name" value="PASTA_dom"/>
</dbReference>
<dbReference type="Gene3D" id="1.10.510.10">
    <property type="entry name" value="Transferase(Phosphotransferase) domain 1"/>
    <property type="match status" value="1"/>
</dbReference>
<dbReference type="RefSeq" id="WP_103952853.1">
    <property type="nucleotide sequence ID" value="NZ_FNUL01000008.1"/>
</dbReference>
<dbReference type="Gene3D" id="3.30.10.20">
    <property type="match status" value="2"/>
</dbReference>
<dbReference type="Pfam" id="PF00069">
    <property type="entry name" value="Pkinase"/>
    <property type="match status" value="1"/>
</dbReference>
<dbReference type="CDD" id="cd06577">
    <property type="entry name" value="PASTA_pknB"/>
    <property type="match status" value="2"/>
</dbReference>
<feature type="compositionally biased region" description="Polar residues" evidence="10">
    <location>
        <begin position="507"/>
        <end position="517"/>
    </location>
</feature>
<evidence type="ECO:0000256" key="7">
    <source>
        <dbReference type="ARBA" id="ARBA00047899"/>
    </source>
</evidence>
<dbReference type="SMART" id="SM00220">
    <property type="entry name" value="S_TKc"/>
    <property type="match status" value="1"/>
</dbReference>
<dbReference type="AlphaFoldDB" id="A0A1H5UUI0"/>
<dbReference type="FunFam" id="1.10.510.10:FF:000021">
    <property type="entry name" value="Serine/threonine protein kinase"/>
    <property type="match status" value="1"/>
</dbReference>
<feature type="region of interest" description="Disordered" evidence="10">
    <location>
        <begin position="287"/>
        <end position="337"/>
    </location>
</feature>
<evidence type="ECO:0000313" key="15">
    <source>
        <dbReference type="Proteomes" id="UP000236726"/>
    </source>
</evidence>